<accession>A0A6S7AK36</accession>
<dbReference type="InterPro" id="IPR000335">
    <property type="entry name" value="Bleomycin-R"/>
</dbReference>
<dbReference type="GO" id="GO:0046677">
    <property type="term" value="P:response to antibiotic"/>
    <property type="evidence" value="ECO:0007669"/>
    <property type="project" value="UniProtKB-KW"/>
</dbReference>
<proteinExistence type="inferred from homology"/>
<dbReference type="InterPro" id="IPR029068">
    <property type="entry name" value="Glyas_Bleomycin-R_OHBP_Dase"/>
</dbReference>
<gene>
    <name evidence="5" type="ORF">LMG3458_04188</name>
</gene>
<comment type="similarity">
    <text evidence="1">Belongs to the bleomycin resistance protein family.</text>
</comment>
<dbReference type="PROSITE" id="PS51819">
    <property type="entry name" value="VOC"/>
    <property type="match status" value="1"/>
</dbReference>
<protein>
    <recommendedName>
        <fullName evidence="2">Bleomycin resistance protein</fullName>
    </recommendedName>
</protein>
<dbReference type="Pfam" id="PF00903">
    <property type="entry name" value="Glyoxalase"/>
    <property type="match status" value="1"/>
</dbReference>
<evidence type="ECO:0000313" key="5">
    <source>
        <dbReference type="EMBL" id="CAB3723511.1"/>
    </source>
</evidence>
<evidence type="ECO:0000259" key="4">
    <source>
        <dbReference type="PROSITE" id="PS51819"/>
    </source>
</evidence>
<dbReference type="RefSeq" id="WP_175193791.1">
    <property type="nucleotide sequence ID" value="NZ_CADIJO010000015.1"/>
</dbReference>
<dbReference type="SUPFAM" id="SSF54593">
    <property type="entry name" value="Glyoxalase/Bleomycin resistance protein/Dihydroxybiphenyl dioxygenase"/>
    <property type="match status" value="1"/>
</dbReference>
<organism evidence="5 6">
    <name type="scientific">Achromobacter deleyi</name>
    <dbReference type="NCBI Taxonomy" id="1353891"/>
    <lineage>
        <taxon>Bacteria</taxon>
        <taxon>Pseudomonadati</taxon>
        <taxon>Pseudomonadota</taxon>
        <taxon>Betaproteobacteria</taxon>
        <taxon>Burkholderiales</taxon>
        <taxon>Alcaligenaceae</taxon>
        <taxon>Achromobacter</taxon>
    </lineage>
</organism>
<evidence type="ECO:0000313" key="6">
    <source>
        <dbReference type="Proteomes" id="UP000494111"/>
    </source>
</evidence>
<evidence type="ECO:0000256" key="1">
    <source>
        <dbReference type="ARBA" id="ARBA00011051"/>
    </source>
</evidence>
<dbReference type="Proteomes" id="UP000494111">
    <property type="component" value="Unassembled WGS sequence"/>
</dbReference>
<evidence type="ECO:0000256" key="2">
    <source>
        <dbReference type="ARBA" id="ARBA00021572"/>
    </source>
</evidence>
<dbReference type="EMBL" id="CADIJO010000015">
    <property type="protein sequence ID" value="CAB3723511.1"/>
    <property type="molecule type" value="Genomic_DNA"/>
</dbReference>
<name>A0A6S7AK36_9BURK</name>
<reference evidence="5 6" key="1">
    <citation type="submission" date="2020-04" db="EMBL/GenBank/DDBJ databases">
        <authorList>
            <person name="De Canck E."/>
        </authorList>
    </citation>
    <scope>NUCLEOTIDE SEQUENCE [LARGE SCALE GENOMIC DNA]</scope>
    <source>
        <strain evidence="5 6">LMG 3458</strain>
    </source>
</reference>
<keyword evidence="3" id="KW-0046">Antibiotic resistance</keyword>
<dbReference type="Gene3D" id="3.10.180.10">
    <property type="entry name" value="2,3-Dihydroxybiphenyl 1,2-Dioxygenase, domain 1"/>
    <property type="match status" value="1"/>
</dbReference>
<feature type="domain" description="VOC" evidence="4">
    <location>
        <begin position="4"/>
        <end position="134"/>
    </location>
</feature>
<dbReference type="CDD" id="cd08349">
    <property type="entry name" value="BLMA_like"/>
    <property type="match status" value="1"/>
</dbReference>
<dbReference type="InterPro" id="IPR004360">
    <property type="entry name" value="Glyas_Fos-R_dOase_dom"/>
</dbReference>
<dbReference type="InterPro" id="IPR037523">
    <property type="entry name" value="VOC_core"/>
</dbReference>
<dbReference type="AlphaFoldDB" id="A0A6S7AK36"/>
<sequence>MENHRAQLVPELLVTNLSASLKFWIDVCGFSVMYSREADGFFYLDRAGAQVMLVEARGENGWITAPLDTPLGRGINFEIKVDAVAPVFAALEAAGYPLFRPVQEQWYRSGAIEIGVREFLVQDPDGYLLRFSARIGERPH</sequence>
<evidence type="ECO:0000256" key="3">
    <source>
        <dbReference type="ARBA" id="ARBA00023251"/>
    </source>
</evidence>